<dbReference type="Proteomes" id="UP001211907">
    <property type="component" value="Unassembled WGS sequence"/>
</dbReference>
<reference evidence="6" key="1">
    <citation type="submission" date="2020-05" db="EMBL/GenBank/DDBJ databases">
        <title>Phylogenomic resolution of chytrid fungi.</title>
        <authorList>
            <person name="Stajich J.E."/>
            <person name="Amses K."/>
            <person name="Simmons R."/>
            <person name="Seto K."/>
            <person name="Myers J."/>
            <person name="Bonds A."/>
            <person name="Quandt C.A."/>
            <person name="Barry K."/>
            <person name="Liu P."/>
            <person name="Grigoriev I."/>
            <person name="Longcore J.E."/>
            <person name="James T.Y."/>
        </authorList>
    </citation>
    <scope>NUCLEOTIDE SEQUENCE</scope>
    <source>
        <strain evidence="6">JEL0513</strain>
    </source>
</reference>
<dbReference type="GO" id="GO:0008173">
    <property type="term" value="F:RNA methyltransferase activity"/>
    <property type="evidence" value="ECO:0007669"/>
    <property type="project" value="InterPro"/>
</dbReference>
<dbReference type="GO" id="GO:0006396">
    <property type="term" value="P:RNA processing"/>
    <property type="evidence" value="ECO:0007669"/>
    <property type="project" value="InterPro"/>
</dbReference>
<comment type="caution">
    <text evidence="6">The sequence shown here is derived from an EMBL/GenBank/DDBJ whole genome shotgun (WGS) entry which is preliminary data.</text>
</comment>
<dbReference type="EMBL" id="JADGJH010000668">
    <property type="protein sequence ID" value="KAJ3124505.1"/>
    <property type="molecule type" value="Genomic_DNA"/>
</dbReference>
<feature type="binding site" evidence="4">
    <location>
        <position position="494"/>
    </location>
    <ligand>
        <name>S-adenosyl-L-methionine</name>
        <dbReference type="ChEBI" id="CHEBI:59789"/>
    </ligand>
</feature>
<dbReference type="Gene3D" id="2.40.50.140">
    <property type="entry name" value="Nucleic acid-binding proteins"/>
    <property type="match status" value="1"/>
</dbReference>
<organism evidence="6 7">
    <name type="scientific">Physocladia obscura</name>
    <dbReference type="NCBI Taxonomy" id="109957"/>
    <lineage>
        <taxon>Eukaryota</taxon>
        <taxon>Fungi</taxon>
        <taxon>Fungi incertae sedis</taxon>
        <taxon>Chytridiomycota</taxon>
        <taxon>Chytridiomycota incertae sedis</taxon>
        <taxon>Chytridiomycetes</taxon>
        <taxon>Chytridiales</taxon>
        <taxon>Chytriomycetaceae</taxon>
        <taxon>Physocladia</taxon>
    </lineage>
</organism>
<dbReference type="AlphaFoldDB" id="A0AAD5T4H5"/>
<gene>
    <name evidence="6" type="ORF">HK100_011207</name>
</gene>
<dbReference type="Gene3D" id="3.40.50.150">
    <property type="entry name" value="Vaccinia Virus protein VP39"/>
    <property type="match status" value="3"/>
</dbReference>
<evidence type="ECO:0000256" key="1">
    <source>
        <dbReference type="ARBA" id="ARBA00022603"/>
    </source>
</evidence>
<dbReference type="CDD" id="cd02440">
    <property type="entry name" value="AdoMet_MTases"/>
    <property type="match status" value="1"/>
</dbReference>
<dbReference type="PANTHER" id="PTHR11061:SF30">
    <property type="entry name" value="TRNA (URACIL(54)-C(5))-METHYLTRANSFERASE"/>
    <property type="match status" value="1"/>
</dbReference>
<dbReference type="PROSITE" id="PS51687">
    <property type="entry name" value="SAM_MT_RNA_M5U"/>
    <property type="match status" value="1"/>
</dbReference>
<dbReference type="InterPro" id="IPR012340">
    <property type="entry name" value="NA-bd_OB-fold"/>
</dbReference>
<dbReference type="PROSITE" id="PS01231">
    <property type="entry name" value="TRMA_2"/>
    <property type="match status" value="1"/>
</dbReference>
<dbReference type="InterPro" id="IPR029063">
    <property type="entry name" value="SAM-dependent_MTases_sf"/>
</dbReference>
<keyword evidence="2 4" id="KW-0808">Transferase</keyword>
<keyword evidence="3 4" id="KW-0949">S-adenosyl-L-methionine</keyword>
<evidence type="ECO:0008006" key="8">
    <source>
        <dbReference type="Google" id="ProtNLM"/>
    </source>
</evidence>
<dbReference type="Pfam" id="PF05958">
    <property type="entry name" value="tRNA_U5-meth_tr"/>
    <property type="match status" value="1"/>
</dbReference>
<dbReference type="InterPro" id="IPR030391">
    <property type="entry name" value="MeTrfase_TrmA_CS"/>
</dbReference>
<feature type="region of interest" description="Disordered" evidence="5">
    <location>
        <begin position="272"/>
        <end position="298"/>
    </location>
</feature>
<sequence>MRRYVVSKLMSRRYQHSSVTGETCDSTRGGRASDWSKGGGEFVAAVRDHARDDAEGRARLVAAGRSPYGVGETVADVAVVAATASGVGVGVGTDGWLLAAPLVAAGETATLRVYGHLRAGVSLCDPVQVTQQSPHRVVPPCPLHTTCSACVHQHLDYNHQLTVKHSLLVAAYAALATPHQPVIIPPVLPSPRQIHARNKISVHHERVRANEPIAALGFLERGRHRKVVDVAHCPVADHAVNAGLAMIRKQVMGSTSTHSGLAATYMVRQTLLPTSDPPAPPVPTVSSTPSSSTSSNLAPKTMSLQDFVKVMKNKKKKPAGLDTKDPRPLHAILNQTPTTTVQQYPPENFSFYPVISRSAVVQDIVNGHVFRSPSNSFYQVNSYLLPTLCSYVTSQLSAHCSSADNTLIDAYCGTGLFAITQSHTFKNVIGIELDSDSIAWARQNAIDNGVSNVRFVGGDVAHLFDGVVSMVKQQQDTKETTTANIGDNLALIIDPPKKGCSRDFIEQVMRLQPRVIIYVSCNPESQIKDLQIMQQLARDGVPPASFKGNVGDMVVVSTAAAGGKSHKEKNGGSNNSDLEPESSRVLYLGTKKIVKDSDGVVKIMAVDSETQERPLVMPQAGLARTLLKVKGYKIVQVQPFDMFPHSHRIEVVTTLVRED</sequence>
<evidence type="ECO:0000256" key="5">
    <source>
        <dbReference type="SAM" id="MobiDB-lite"/>
    </source>
</evidence>
<feature type="binding site" evidence="4">
    <location>
        <position position="379"/>
    </location>
    <ligand>
        <name>S-adenosyl-L-methionine</name>
        <dbReference type="ChEBI" id="CHEBI:59789"/>
    </ligand>
</feature>
<evidence type="ECO:0000313" key="6">
    <source>
        <dbReference type="EMBL" id="KAJ3124505.1"/>
    </source>
</evidence>
<evidence type="ECO:0000256" key="4">
    <source>
        <dbReference type="PROSITE-ProRule" id="PRU01024"/>
    </source>
</evidence>
<feature type="binding site" evidence="4">
    <location>
        <position position="411"/>
    </location>
    <ligand>
        <name>S-adenosyl-L-methionine</name>
        <dbReference type="ChEBI" id="CHEBI:59789"/>
    </ligand>
</feature>
<feature type="binding site" evidence="4">
    <location>
        <position position="432"/>
    </location>
    <ligand>
        <name>S-adenosyl-L-methionine</name>
        <dbReference type="ChEBI" id="CHEBI:59789"/>
    </ligand>
</feature>
<feature type="active site" description="Nucleophile" evidence="4">
    <location>
        <position position="521"/>
    </location>
</feature>
<evidence type="ECO:0000256" key="2">
    <source>
        <dbReference type="ARBA" id="ARBA00022679"/>
    </source>
</evidence>
<evidence type="ECO:0000313" key="7">
    <source>
        <dbReference type="Proteomes" id="UP001211907"/>
    </source>
</evidence>
<accession>A0AAD5T4H5</accession>
<comment type="similarity">
    <text evidence="4">Belongs to the class I-like SAM-binding methyltransferase superfamily. RNA M5U methyltransferase family.</text>
</comment>
<dbReference type="InterPro" id="IPR010280">
    <property type="entry name" value="U5_MeTrfase_fam"/>
</dbReference>
<dbReference type="SUPFAM" id="SSF53335">
    <property type="entry name" value="S-adenosyl-L-methionine-dependent methyltransferases"/>
    <property type="match status" value="1"/>
</dbReference>
<name>A0AAD5T4H5_9FUNG</name>
<protein>
    <recommendedName>
        <fullName evidence="8">S-adenosyl-L-methionine-dependent methyltransferase</fullName>
    </recommendedName>
</protein>
<keyword evidence="1 4" id="KW-0489">Methyltransferase</keyword>
<evidence type="ECO:0000256" key="3">
    <source>
        <dbReference type="ARBA" id="ARBA00022691"/>
    </source>
</evidence>
<dbReference type="GO" id="GO:0032259">
    <property type="term" value="P:methylation"/>
    <property type="evidence" value="ECO:0007669"/>
    <property type="project" value="UniProtKB-KW"/>
</dbReference>
<keyword evidence="7" id="KW-1185">Reference proteome</keyword>
<feature type="region of interest" description="Disordered" evidence="5">
    <location>
        <begin position="561"/>
        <end position="581"/>
    </location>
</feature>
<feature type="compositionally biased region" description="Low complexity" evidence="5">
    <location>
        <begin position="284"/>
        <end position="298"/>
    </location>
</feature>
<dbReference type="PANTHER" id="PTHR11061">
    <property type="entry name" value="RNA M5U METHYLTRANSFERASE"/>
    <property type="match status" value="1"/>
</dbReference>
<proteinExistence type="inferred from homology"/>